<protein>
    <recommendedName>
        <fullName evidence="2">Xaa-Pro dipeptidyl-peptidase C-terminal domain-containing protein</fullName>
    </recommendedName>
</protein>
<dbReference type="InterPro" id="IPR029058">
    <property type="entry name" value="AB_hydrolase_fold"/>
</dbReference>
<comment type="caution">
    <text evidence="3">The sequence shown here is derived from an EMBL/GenBank/DDBJ whole genome shotgun (WGS) entry which is preliminary data.</text>
</comment>
<sequence>MSTPALHPAPQSIHVLRQVRIPLRDGNSLSARIWLPASSGERPVPAVLEYIPHRKADMTAARDDTIHPVFARSGYASVRVDTRGAGDSDGVMDDEYAARELADGLEVLTWIAAQWWCDGGVGIIGTSWGGLNGLQLAALRPPELRAVITVCSTDDRYRDAHYNGGVIIGSELLSEAATMLAHNARPQDPRVVGASWRDNWFDRLNNSPVSSEIWLGHQRRDAYWKHGSVAENFSAIQVPVLAVSGLYDQYRSTLFTLLNNLDIPTQAILGPWAHSYPHQAAPGPAIDFLPEAVRWWDRWMKDADNGVEKQPDLRVYMPTGVRPGLDVNARPGRWVAEPVWPSPSVTEVSYSSAYAVRAGSTRLSSTELIGVAAGSWQKRGDAASQPVDQREDDARSFTVTWPEVDEALEIVGDIAVTLTVSADQPHGILAVRLNDVAPDGSSRLVTHGLFNLTHRDSHEHPLSLIPGQTVSVTVPLLASAHRFEPGHRFRVSVSANYWPLAWPSPSQTSVTLDPASITLTLPTRADTDDTYEQTEFTTPTPSPRSAIRLFPEETTRTVVRDMVAGTQDIIINSETDQHDEVDGLHYYAWAQDRYLITEGIATSAVAECRRVEHYRRSGLPGGAAPLASNTVRTVERLADDWDVKIVTFSRMSGDASSFFLTNQVTAFEGSQEIFSRNWSATIPRDHT</sequence>
<dbReference type="Gene3D" id="3.40.50.1820">
    <property type="entry name" value="alpha/beta hydrolase"/>
    <property type="match status" value="1"/>
</dbReference>
<evidence type="ECO:0000313" key="4">
    <source>
        <dbReference type="Proteomes" id="UP000318331"/>
    </source>
</evidence>
<dbReference type="Gene3D" id="1.10.3020.10">
    <property type="entry name" value="alpha-amino acid ester hydrolase ( Helical cap domain)"/>
    <property type="match status" value="1"/>
</dbReference>
<dbReference type="Gene3D" id="2.60.120.260">
    <property type="entry name" value="Galactose-binding domain-like"/>
    <property type="match status" value="1"/>
</dbReference>
<evidence type="ECO:0000259" key="2">
    <source>
        <dbReference type="SMART" id="SM00939"/>
    </source>
</evidence>
<dbReference type="AlphaFoldDB" id="A0A543I4F7"/>
<dbReference type="NCBIfam" id="TIGR00976">
    <property type="entry name" value="CocE_NonD"/>
    <property type="match status" value="1"/>
</dbReference>
<dbReference type="OrthoDB" id="5240615at2"/>
<dbReference type="InterPro" id="IPR005674">
    <property type="entry name" value="CocE/Ser_esterase"/>
</dbReference>
<dbReference type="SUPFAM" id="SSF49785">
    <property type="entry name" value="Galactose-binding domain-like"/>
    <property type="match status" value="1"/>
</dbReference>
<dbReference type="RefSeq" id="WP_141915229.1">
    <property type="nucleotide sequence ID" value="NZ_BAAAYS010000013.1"/>
</dbReference>
<name>A0A543I4F7_9MICO</name>
<dbReference type="Pfam" id="PF02129">
    <property type="entry name" value="Peptidase_S15"/>
    <property type="match status" value="1"/>
</dbReference>
<dbReference type="SUPFAM" id="SSF53474">
    <property type="entry name" value="alpha/beta-Hydrolases"/>
    <property type="match status" value="1"/>
</dbReference>
<dbReference type="InterPro" id="IPR050585">
    <property type="entry name" value="Xaa-Pro_dipeptidyl-ppase/CocE"/>
</dbReference>
<feature type="domain" description="Xaa-Pro dipeptidyl-peptidase C-terminal" evidence="2">
    <location>
        <begin position="293"/>
        <end position="520"/>
    </location>
</feature>
<dbReference type="GO" id="GO:0008239">
    <property type="term" value="F:dipeptidyl-peptidase activity"/>
    <property type="evidence" value="ECO:0007669"/>
    <property type="project" value="InterPro"/>
</dbReference>
<dbReference type="Pfam" id="PF08530">
    <property type="entry name" value="PepX_C"/>
    <property type="match status" value="1"/>
</dbReference>
<keyword evidence="1" id="KW-0378">Hydrolase</keyword>
<dbReference type="Proteomes" id="UP000318331">
    <property type="component" value="Unassembled WGS sequence"/>
</dbReference>
<dbReference type="InterPro" id="IPR000383">
    <property type="entry name" value="Xaa-Pro-like_dom"/>
</dbReference>
<reference evidence="3 4" key="1">
    <citation type="submission" date="2019-06" db="EMBL/GenBank/DDBJ databases">
        <title>Sequencing the genomes of 1000 actinobacteria strains.</title>
        <authorList>
            <person name="Klenk H.-P."/>
        </authorList>
    </citation>
    <scope>NUCLEOTIDE SEQUENCE [LARGE SCALE GENOMIC DNA]</scope>
    <source>
        <strain evidence="3 4">DSM 18031</strain>
    </source>
</reference>
<keyword evidence="4" id="KW-1185">Reference proteome</keyword>
<dbReference type="PANTHER" id="PTHR43056">
    <property type="entry name" value="PEPTIDASE S9 PROLYL OLIGOPEPTIDASE"/>
    <property type="match status" value="1"/>
</dbReference>
<dbReference type="InterPro" id="IPR008979">
    <property type="entry name" value="Galactose-bd-like_sf"/>
</dbReference>
<organism evidence="3 4">
    <name type="scientific">Klugiella xanthotipulae</name>
    <dbReference type="NCBI Taxonomy" id="244735"/>
    <lineage>
        <taxon>Bacteria</taxon>
        <taxon>Bacillati</taxon>
        <taxon>Actinomycetota</taxon>
        <taxon>Actinomycetes</taxon>
        <taxon>Micrococcales</taxon>
        <taxon>Microbacteriaceae</taxon>
        <taxon>Klugiella</taxon>
    </lineage>
</organism>
<gene>
    <name evidence="3" type="ORF">FB466_0267</name>
</gene>
<evidence type="ECO:0000313" key="3">
    <source>
        <dbReference type="EMBL" id="TQM65465.1"/>
    </source>
</evidence>
<dbReference type="PANTHER" id="PTHR43056:SF10">
    <property type="entry name" value="COCE_NOND FAMILY, PUTATIVE (AFU_ORTHOLOGUE AFUA_7G00600)-RELATED"/>
    <property type="match status" value="1"/>
</dbReference>
<proteinExistence type="predicted"/>
<dbReference type="EMBL" id="VFPN01000001">
    <property type="protein sequence ID" value="TQM65465.1"/>
    <property type="molecule type" value="Genomic_DNA"/>
</dbReference>
<evidence type="ECO:0000256" key="1">
    <source>
        <dbReference type="ARBA" id="ARBA00022801"/>
    </source>
</evidence>
<accession>A0A543I4F7</accession>
<dbReference type="SMART" id="SM00939">
    <property type="entry name" value="PepX_C"/>
    <property type="match status" value="1"/>
</dbReference>
<dbReference type="InterPro" id="IPR013736">
    <property type="entry name" value="Xaa-Pro_dipept_C"/>
</dbReference>